<evidence type="ECO:0000259" key="2">
    <source>
        <dbReference type="PROSITE" id="PS50222"/>
    </source>
</evidence>
<proteinExistence type="predicted"/>
<dbReference type="SMART" id="SM00054">
    <property type="entry name" value="EFh"/>
    <property type="match status" value="2"/>
</dbReference>
<name>G0R570_ICHMU</name>
<dbReference type="STRING" id="857967.G0R570"/>
<dbReference type="Proteomes" id="UP000008983">
    <property type="component" value="Unassembled WGS sequence"/>
</dbReference>
<keyword evidence="4" id="KW-1185">Reference proteome</keyword>
<dbReference type="GeneID" id="14903444"/>
<gene>
    <name evidence="3" type="ORF">IMG5_196640</name>
</gene>
<organism evidence="3 4">
    <name type="scientific">Ichthyophthirius multifiliis</name>
    <name type="common">White spot disease agent</name>
    <name type="synonym">Ich</name>
    <dbReference type="NCBI Taxonomy" id="5932"/>
    <lineage>
        <taxon>Eukaryota</taxon>
        <taxon>Sar</taxon>
        <taxon>Alveolata</taxon>
        <taxon>Ciliophora</taxon>
        <taxon>Intramacronucleata</taxon>
        <taxon>Oligohymenophorea</taxon>
        <taxon>Hymenostomatida</taxon>
        <taxon>Ophryoglenina</taxon>
        <taxon>Ichthyophthirius</taxon>
    </lineage>
</organism>
<feature type="domain" description="EF-hand" evidence="2">
    <location>
        <begin position="54"/>
        <end position="89"/>
    </location>
</feature>
<dbReference type="OrthoDB" id="442461at2759"/>
<dbReference type="AlphaFoldDB" id="G0R570"/>
<evidence type="ECO:0000313" key="4">
    <source>
        <dbReference type="Proteomes" id="UP000008983"/>
    </source>
</evidence>
<accession>G0R570</accession>
<feature type="domain" description="EF-hand" evidence="2">
    <location>
        <begin position="13"/>
        <end position="48"/>
    </location>
</feature>
<dbReference type="InterPro" id="IPR018247">
    <property type="entry name" value="EF_Hand_1_Ca_BS"/>
</dbReference>
<dbReference type="SUPFAM" id="SSF47473">
    <property type="entry name" value="EF-hand"/>
    <property type="match status" value="1"/>
</dbReference>
<dbReference type="EMBL" id="GL984361">
    <property type="protein sequence ID" value="EGR27394.1"/>
    <property type="molecule type" value="Genomic_DNA"/>
</dbReference>
<sequence length="93" mass="10526">MSELREILKDDSKVKQIAIAAFNTVDTDKSGYIDLDELEALMKDMAVTLNITAPTKFEISNAFKEIDADKDKRISLDEFTIMVREIIRLMAGL</sequence>
<dbReference type="CDD" id="cd00051">
    <property type="entry name" value="EFh"/>
    <property type="match status" value="1"/>
</dbReference>
<evidence type="ECO:0000256" key="1">
    <source>
        <dbReference type="ARBA" id="ARBA00022837"/>
    </source>
</evidence>
<dbReference type="InterPro" id="IPR011992">
    <property type="entry name" value="EF-hand-dom_pair"/>
</dbReference>
<dbReference type="PRINTS" id="PR01697">
    <property type="entry name" value="PARVALBUMIN"/>
</dbReference>
<keyword evidence="1" id="KW-0106">Calcium</keyword>
<dbReference type="GO" id="GO:0005509">
    <property type="term" value="F:calcium ion binding"/>
    <property type="evidence" value="ECO:0007669"/>
    <property type="project" value="InterPro"/>
</dbReference>
<dbReference type="OMA" id="INYMVRY"/>
<dbReference type="RefSeq" id="XP_004024278.1">
    <property type="nucleotide sequence ID" value="XM_004024229.1"/>
</dbReference>
<dbReference type="InterPro" id="IPR002048">
    <property type="entry name" value="EF_hand_dom"/>
</dbReference>
<protein>
    <recommendedName>
        <fullName evidence="2">EF-hand domain-containing protein</fullName>
    </recommendedName>
</protein>
<evidence type="ECO:0000313" key="3">
    <source>
        <dbReference type="EMBL" id="EGR27394.1"/>
    </source>
</evidence>
<dbReference type="InParanoid" id="G0R570"/>
<dbReference type="PROSITE" id="PS50222">
    <property type="entry name" value="EF_HAND_2"/>
    <property type="match status" value="2"/>
</dbReference>
<dbReference type="Pfam" id="PF13499">
    <property type="entry name" value="EF-hand_7"/>
    <property type="match status" value="1"/>
</dbReference>
<reference evidence="3 4" key="1">
    <citation type="submission" date="2011-07" db="EMBL/GenBank/DDBJ databases">
        <authorList>
            <person name="Coyne R."/>
            <person name="Brami D."/>
            <person name="Johnson J."/>
            <person name="Hostetler J."/>
            <person name="Hannick L."/>
            <person name="Clark T."/>
            <person name="Cassidy-Hanley D."/>
            <person name="Inman J."/>
        </authorList>
    </citation>
    <scope>NUCLEOTIDE SEQUENCE [LARGE SCALE GENOMIC DNA]</scope>
    <source>
        <strain evidence="3 4">G5</strain>
    </source>
</reference>
<dbReference type="Gene3D" id="1.10.238.10">
    <property type="entry name" value="EF-hand"/>
    <property type="match status" value="1"/>
</dbReference>
<dbReference type="PROSITE" id="PS00018">
    <property type="entry name" value="EF_HAND_1"/>
    <property type="match status" value="2"/>
</dbReference>